<feature type="compositionally biased region" description="Basic and acidic residues" evidence="1">
    <location>
        <begin position="9"/>
        <end position="26"/>
    </location>
</feature>
<dbReference type="EMBL" id="KE525347">
    <property type="protein sequence ID" value="KFB50211.1"/>
    <property type="molecule type" value="Genomic_DNA"/>
</dbReference>
<dbReference type="VEuPathDB" id="VectorBase:ASIC018279"/>
<sequence length="132" mass="14895">MRLAATPKPSREEVVVSSRERAKAETSARWQRQGTSILFLFDQTNRRRRRNAPSGPLSAEVVYRADLPTVSRQRRRPFQPSGMLLGPMLFAPFPSSPVPGQQADEANRSLSNVNLIYCHKPQPRTQTAHSEL</sequence>
<organism evidence="2">
    <name type="scientific">Anopheles sinensis</name>
    <name type="common">Mosquito</name>
    <dbReference type="NCBI Taxonomy" id="74873"/>
    <lineage>
        <taxon>Eukaryota</taxon>
        <taxon>Metazoa</taxon>
        <taxon>Ecdysozoa</taxon>
        <taxon>Arthropoda</taxon>
        <taxon>Hexapoda</taxon>
        <taxon>Insecta</taxon>
        <taxon>Pterygota</taxon>
        <taxon>Neoptera</taxon>
        <taxon>Endopterygota</taxon>
        <taxon>Diptera</taxon>
        <taxon>Nematocera</taxon>
        <taxon>Culicoidea</taxon>
        <taxon>Culicidae</taxon>
        <taxon>Anophelinae</taxon>
        <taxon>Anopheles</taxon>
    </lineage>
</organism>
<accession>A0A084WJ17</accession>
<reference evidence="2 4" key="1">
    <citation type="journal article" date="2014" name="BMC Genomics">
        <title>Genome sequence of Anopheles sinensis provides insight into genetics basis of mosquito competence for malaria parasites.</title>
        <authorList>
            <person name="Zhou D."/>
            <person name="Zhang D."/>
            <person name="Ding G."/>
            <person name="Shi L."/>
            <person name="Hou Q."/>
            <person name="Ye Y."/>
            <person name="Xu Y."/>
            <person name="Zhou H."/>
            <person name="Xiong C."/>
            <person name="Li S."/>
            <person name="Yu J."/>
            <person name="Hong S."/>
            <person name="Yu X."/>
            <person name="Zou P."/>
            <person name="Chen C."/>
            <person name="Chang X."/>
            <person name="Wang W."/>
            <person name="Lv Y."/>
            <person name="Sun Y."/>
            <person name="Ma L."/>
            <person name="Shen B."/>
            <person name="Zhu C."/>
        </authorList>
    </citation>
    <scope>NUCLEOTIDE SEQUENCE [LARGE SCALE GENOMIC DNA]</scope>
</reference>
<evidence type="ECO:0000313" key="4">
    <source>
        <dbReference type="Proteomes" id="UP000030765"/>
    </source>
</evidence>
<name>A0A084WJ17_ANOSI</name>
<keyword evidence="4" id="KW-1185">Reference proteome</keyword>
<dbReference type="AlphaFoldDB" id="A0A084WJ17"/>
<dbReference type="EMBL" id="ATLV01023960">
    <property type="status" value="NOT_ANNOTATED_CDS"/>
    <property type="molecule type" value="Genomic_DNA"/>
</dbReference>
<dbReference type="EnsemblMetazoa" id="ASIC018279-RA">
    <property type="protein sequence ID" value="ASIC018279-PA"/>
    <property type="gene ID" value="ASIC018279"/>
</dbReference>
<gene>
    <name evidence="2" type="ORF">ZHAS_00018279</name>
</gene>
<evidence type="ECO:0000256" key="1">
    <source>
        <dbReference type="SAM" id="MobiDB-lite"/>
    </source>
</evidence>
<protein>
    <submittedName>
        <fullName evidence="2 3">Uncharacterized protein</fullName>
    </submittedName>
</protein>
<proteinExistence type="predicted"/>
<evidence type="ECO:0000313" key="2">
    <source>
        <dbReference type="EMBL" id="KFB50211.1"/>
    </source>
</evidence>
<feature type="region of interest" description="Disordered" evidence="1">
    <location>
        <begin position="1"/>
        <end position="28"/>
    </location>
</feature>
<dbReference type="Proteomes" id="UP000030765">
    <property type="component" value="Unassembled WGS sequence"/>
</dbReference>
<evidence type="ECO:0000313" key="3">
    <source>
        <dbReference type="EnsemblMetazoa" id="ASIC018279-PA"/>
    </source>
</evidence>
<reference evidence="3" key="2">
    <citation type="submission" date="2020-05" db="UniProtKB">
        <authorList>
            <consortium name="EnsemblMetazoa"/>
        </authorList>
    </citation>
    <scope>IDENTIFICATION</scope>
</reference>